<evidence type="ECO:0000313" key="10">
    <source>
        <dbReference type="Proteomes" id="UP000218615"/>
    </source>
</evidence>
<evidence type="ECO:0000259" key="8">
    <source>
        <dbReference type="Pfam" id="PF03460"/>
    </source>
</evidence>
<dbReference type="InterPro" id="IPR006066">
    <property type="entry name" value="NO2/SO3_Rdtase_FeS/sirohaem_BS"/>
</dbReference>
<accession>A0A284VPX9</accession>
<dbReference type="Pfam" id="PF03460">
    <property type="entry name" value="NIR_SIR_ferr"/>
    <property type="match status" value="1"/>
</dbReference>
<evidence type="ECO:0000256" key="6">
    <source>
        <dbReference type="ARBA" id="ARBA00023014"/>
    </source>
</evidence>
<evidence type="ECO:0000256" key="5">
    <source>
        <dbReference type="ARBA" id="ARBA00023004"/>
    </source>
</evidence>
<dbReference type="GO" id="GO:0051539">
    <property type="term" value="F:4 iron, 4 sulfur cluster binding"/>
    <property type="evidence" value="ECO:0007669"/>
    <property type="project" value="UniProtKB-KW"/>
</dbReference>
<feature type="domain" description="Nitrite/sulphite reductase 4Fe-4S" evidence="7">
    <location>
        <begin position="81"/>
        <end position="207"/>
    </location>
</feature>
<proteinExistence type="predicted"/>
<dbReference type="Pfam" id="PF01077">
    <property type="entry name" value="NIR_SIR"/>
    <property type="match status" value="1"/>
</dbReference>
<dbReference type="GO" id="GO:0046872">
    <property type="term" value="F:metal ion binding"/>
    <property type="evidence" value="ECO:0007669"/>
    <property type="project" value="UniProtKB-KW"/>
</dbReference>
<keyword evidence="2" id="KW-0349">Heme</keyword>
<dbReference type="SUPFAM" id="SSF55124">
    <property type="entry name" value="Nitrite/Sulfite reductase N-terminal domain-like"/>
    <property type="match status" value="1"/>
</dbReference>
<keyword evidence="5" id="KW-0408">Iron</keyword>
<dbReference type="InterPro" id="IPR036136">
    <property type="entry name" value="Nit/Sulf_reduc_fer-like_dom_sf"/>
</dbReference>
<keyword evidence="4 9" id="KW-0560">Oxidoreductase</keyword>
<dbReference type="InterPro" id="IPR045854">
    <property type="entry name" value="NO2/SO3_Rdtase_4Fe4S_sf"/>
</dbReference>
<dbReference type="EMBL" id="FZMP01000173">
    <property type="protein sequence ID" value="SNQ61253.1"/>
    <property type="molecule type" value="Genomic_DNA"/>
</dbReference>
<keyword evidence="3" id="KW-0479">Metal-binding</keyword>
<keyword evidence="6" id="KW-0411">Iron-sulfur</keyword>
<dbReference type="AlphaFoldDB" id="A0A284VPX9"/>
<dbReference type="GO" id="GO:0020037">
    <property type="term" value="F:heme binding"/>
    <property type="evidence" value="ECO:0007669"/>
    <property type="project" value="InterPro"/>
</dbReference>
<organism evidence="9 10">
    <name type="scientific">Candidatus Methanoperedens nitratireducens</name>
    <dbReference type="NCBI Taxonomy" id="1392998"/>
    <lineage>
        <taxon>Archaea</taxon>
        <taxon>Methanobacteriati</taxon>
        <taxon>Methanobacteriota</taxon>
        <taxon>Stenosarchaea group</taxon>
        <taxon>Methanomicrobia</taxon>
        <taxon>Methanosarcinales</taxon>
        <taxon>ANME-2 cluster</taxon>
        <taxon>Candidatus Methanoperedentaceae</taxon>
        <taxon>Candidatus Methanoperedens</taxon>
    </lineage>
</organism>
<dbReference type="InterPro" id="IPR006067">
    <property type="entry name" value="NO2/SO3_Rdtase_4Fe4S_dom"/>
</dbReference>
<dbReference type="STRING" id="1392998.ANME2D_02895"/>
<evidence type="ECO:0000256" key="1">
    <source>
        <dbReference type="ARBA" id="ARBA00022485"/>
    </source>
</evidence>
<dbReference type="EC" id="1.8.-.-" evidence="9"/>
<reference evidence="10" key="1">
    <citation type="submission" date="2017-06" db="EMBL/GenBank/DDBJ databases">
        <authorList>
            <person name="Cremers G."/>
        </authorList>
    </citation>
    <scope>NUCLEOTIDE SEQUENCE [LARGE SCALE GENOMIC DNA]</scope>
</reference>
<evidence type="ECO:0000259" key="7">
    <source>
        <dbReference type="Pfam" id="PF01077"/>
    </source>
</evidence>
<dbReference type="PANTHER" id="PTHR43809:SF1">
    <property type="entry name" value="NITRITE REDUCTASE (NADH) LARGE SUBUNIT"/>
    <property type="match status" value="1"/>
</dbReference>
<dbReference type="InterPro" id="IPR052034">
    <property type="entry name" value="NasD-like"/>
</dbReference>
<dbReference type="SUPFAM" id="SSF56014">
    <property type="entry name" value="Nitrite and sulphite reductase 4Fe-4S domain-like"/>
    <property type="match status" value="1"/>
</dbReference>
<dbReference type="Proteomes" id="UP000218615">
    <property type="component" value="Unassembled WGS sequence"/>
</dbReference>
<gene>
    <name evidence="9" type="ORF">MNV_290005</name>
</gene>
<feature type="domain" description="Nitrite/Sulfite reductase ferredoxin-like" evidence="8">
    <location>
        <begin position="8"/>
        <end position="69"/>
    </location>
</feature>
<keyword evidence="10" id="KW-1185">Reference proteome</keyword>
<name>A0A284VPX9_9EURY</name>
<evidence type="ECO:0000313" key="9">
    <source>
        <dbReference type="EMBL" id="SNQ61253.1"/>
    </source>
</evidence>
<dbReference type="GO" id="GO:0016491">
    <property type="term" value="F:oxidoreductase activity"/>
    <property type="evidence" value="ECO:0007669"/>
    <property type="project" value="UniProtKB-KW"/>
</dbReference>
<dbReference type="Gene3D" id="3.30.413.10">
    <property type="entry name" value="Sulfite Reductase Hemoprotein, domain 1"/>
    <property type="match status" value="1"/>
</dbReference>
<dbReference type="RefSeq" id="WP_096205962.1">
    <property type="nucleotide sequence ID" value="NZ_FZMP01000173.1"/>
</dbReference>
<dbReference type="PROSITE" id="PS00365">
    <property type="entry name" value="NIR_SIR"/>
    <property type="match status" value="1"/>
</dbReference>
<keyword evidence="1" id="KW-0004">4Fe-4S</keyword>
<dbReference type="OrthoDB" id="15347at2157"/>
<dbReference type="PANTHER" id="PTHR43809">
    <property type="entry name" value="NITRITE REDUCTASE (NADH) LARGE SUBUNIT"/>
    <property type="match status" value="1"/>
</dbReference>
<protein>
    <submittedName>
        <fullName evidence="9">Putative Sulfite reductase, assimilatory-type</fullName>
        <ecNumber evidence="9">1.8.-.-</ecNumber>
    </submittedName>
</protein>
<sequence>MVDAIAEQTNGAVAVLPATPAGVITAKQLEAIAKLANDGAGLVKLTSMQRIAILVKKEQLDTARNQLADAGMKVGVVGKREVWNPMGCTGALCKYSRQDALSDAVAIADLVGIKTPRQVKIGVSGCQNSCAWSKVVDIGLIGNKEGYDIYIGGDAGRSPHIGQKLKTVPKENVVSAVKEIVDRFNAYGKDGEHIYQVIERVGLDVFR</sequence>
<evidence type="ECO:0000256" key="2">
    <source>
        <dbReference type="ARBA" id="ARBA00022617"/>
    </source>
</evidence>
<evidence type="ECO:0000256" key="4">
    <source>
        <dbReference type="ARBA" id="ARBA00023002"/>
    </source>
</evidence>
<evidence type="ECO:0000256" key="3">
    <source>
        <dbReference type="ARBA" id="ARBA00022723"/>
    </source>
</evidence>
<dbReference type="InterPro" id="IPR005117">
    <property type="entry name" value="NiRdtase/SiRdtase_haem-b_fer"/>
</dbReference>